<proteinExistence type="predicted"/>
<sequence length="128" mass="14203">MKGTDSQNATNPRLPGPAKSSSILGKHTGLTFNGLSSNRLFMSSSRYCVPVVIKNNGGKPEAMYFNSKKDQNQHHLTISVNIDEPGPHISFLWFACANTALNGVWDYKTRISLEEIDYWLSKTIGRGE</sequence>
<gene>
    <name evidence="2" type="ORF">P5673_009049</name>
</gene>
<keyword evidence="3" id="KW-1185">Reference proteome</keyword>
<accession>A0AAD9QTT0</accession>
<dbReference type="AlphaFoldDB" id="A0AAD9QTT0"/>
<organism evidence="2 3">
    <name type="scientific">Acropora cervicornis</name>
    <name type="common">Staghorn coral</name>
    <dbReference type="NCBI Taxonomy" id="6130"/>
    <lineage>
        <taxon>Eukaryota</taxon>
        <taxon>Metazoa</taxon>
        <taxon>Cnidaria</taxon>
        <taxon>Anthozoa</taxon>
        <taxon>Hexacorallia</taxon>
        <taxon>Scleractinia</taxon>
        <taxon>Astrocoeniina</taxon>
        <taxon>Acroporidae</taxon>
        <taxon>Acropora</taxon>
    </lineage>
</organism>
<comment type="caution">
    <text evidence="2">The sequence shown here is derived from an EMBL/GenBank/DDBJ whole genome shotgun (WGS) entry which is preliminary data.</text>
</comment>
<reference evidence="2" key="1">
    <citation type="journal article" date="2023" name="G3 (Bethesda)">
        <title>Whole genome assembly and annotation of the endangered Caribbean coral Acropora cervicornis.</title>
        <authorList>
            <person name="Selwyn J.D."/>
            <person name="Vollmer S.V."/>
        </authorList>
    </citation>
    <scope>NUCLEOTIDE SEQUENCE</scope>
    <source>
        <strain evidence="2">K2</strain>
    </source>
</reference>
<feature type="region of interest" description="Disordered" evidence="1">
    <location>
        <begin position="1"/>
        <end position="25"/>
    </location>
</feature>
<protein>
    <submittedName>
        <fullName evidence="2">Uncharacterized protein</fullName>
    </submittedName>
</protein>
<dbReference type="Proteomes" id="UP001249851">
    <property type="component" value="Unassembled WGS sequence"/>
</dbReference>
<name>A0AAD9QTT0_ACRCE</name>
<evidence type="ECO:0000313" key="3">
    <source>
        <dbReference type="Proteomes" id="UP001249851"/>
    </source>
</evidence>
<evidence type="ECO:0000313" key="2">
    <source>
        <dbReference type="EMBL" id="KAK2567236.1"/>
    </source>
</evidence>
<reference evidence="2" key="2">
    <citation type="journal article" date="2023" name="Science">
        <title>Genomic signatures of disease resistance in endangered staghorn corals.</title>
        <authorList>
            <person name="Vollmer S.V."/>
            <person name="Selwyn J.D."/>
            <person name="Despard B.A."/>
            <person name="Roesel C.L."/>
        </authorList>
    </citation>
    <scope>NUCLEOTIDE SEQUENCE</scope>
    <source>
        <strain evidence="2">K2</strain>
    </source>
</reference>
<dbReference type="EMBL" id="JARQWQ010000015">
    <property type="protein sequence ID" value="KAK2567236.1"/>
    <property type="molecule type" value="Genomic_DNA"/>
</dbReference>
<evidence type="ECO:0000256" key="1">
    <source>
        <dbReference type="SAM" id="MobiDB-lite"/>
    </source>
</evidence>
<feature type="compositionally biased region" description="Polar residues" evidence="1">
    <location>
        <begin position="1"/>
        <end position="11"/>
    </location>
</feature>